<name>A0A7S2UQA0_9STRA</name>
<gene>
    <name evidence="1" type="ORF">ASEP1449_LOCUS18728</name>
</gene>
<evidence type="ECO:0000313" key="1">
    <source>
        <dbReference type="EMBL" id="CAD9826894.1"/>
    </source>
</evidence>
<organism evidence="1">
    <name type="scientific">Attheya septentrionalis</name>
    <dbReference type="NCBI Taxonomy" id="420275"/>
    <lineage>
        <taxon>Eukaryota</taxon>
        <taxon>Sar</taxon>
        <taxon>Stramenopiles</taxon>
        <taxon>Ochrophyta</taxon>
        <taxon>Bacillariophyta</taxon>
        <taxon>Coscinodiscophyceae</taxon>
        <taxon>Chaetocerotophycidae</taxon>
        <taxon>Chaetocerotales</taxon>
        <taxon>Attheyaceae</taxon>
        <taxon>Attheya</taxon>
    </lineage>
</organism>
<dbReference type="EMBL" id="HBHQ01027649">
    <property type="protein sequence ID" value="CAD9826894.1"/>
    <property type="molecule type" value="Transcribed_RNA"/>
</dbReference>
<sequence length="133" mass="14493">MRPTDLPLSPTVSKAVTPSFSADLKRLRESLPNGTVVDSYSEAKAAALKWDIVSCRGSPLRHRLPLQNDEEWATFFKSCRNSDGRIELETALRKCYDTAFAMPPSPSFSFRLSPANTNQPAANGAGIPSPLAI</sequence>
<dbReference type="AlphaFoldDB" id="A0A7S2UQA0"/>
<accession>A0A7S2UQA0</accession>
<reference evidence="1" key="1">
    <citation type="submission" date="2021-01" db="EMBL/GenBank/DDBJ databases">
        <authorList>
            <person name="Corre E."/>
            <person name="Pelletier E."/>
            <person name="Niang G."/>
            <person name="Scheremetjew M."/>
            <person name="Finn R."/>
            <person name="Kale V."/>
            <person name="Holt S."/>
            <person name="Cochrane G."/>
            <person name="Meng A."/>
            <person name="Brown T."/>
            <person name="Cohen L."/>
        </authorList>
    </citation>
    <scope>NUCLEOTIDE SEQUENCE</scope>
    <source>
        <strain evidence="1">CCMP2084</strain>
    </source>
</reference>
<proteinExistence type="predicted"/>
<protein>
    <submittedName>
        <fullName evidence="1">Uncharacterized protein</fullName>
    </submittedName>
</protein>